<dbReference type="RefSeq" id="WP_126382762.1">
    <property type="nucleotide sequence ID" value="NZ_LR134350.1"/>
</dbReference>
<sequence length="497" mass="54724">MIRTIDLPGRTLAVSCHPDDSLVLEDGAAVLTSARFAVLHDMPDGEVYRHGHNSWSPCGWRPLSAPPLRIEDPVRRRTADDDRWDDPVRHHSSWVAVLEDRGHGLLVGALEGETPRLRADTASLEAFTETGRPGRWRIAAGRPTELLTAYAQAVAAVAGRRPVRPQSVWSSWYSYYETVSEEAIASEVAGLAGLGVRTIQVDDGWERSVGDWEAGERFGSGMASTARTIRDAGFEPGLWLAPFIAVPGSRTALERPELFVTDPSGRPAVAGTNWGVGYYALDLTRADAQEHVAEVVRRVVHDWGFTYLKLDFIYAAAVPGVRREPVDRERAYRRGLEVVREAAGEQAHLLGCGALPLASLGLLDSIRVGPDVAPLWDNYASTDPSDATARNALSTSAGRLWLGEVIGIDPDVVLFRHRRNLLSDEQMGWLRDLAAACRFRCLSDPCDWLDEAEREAVREFLARSEEVELTGRYRFRLDGREVDLSRAVAATGGAYPL</sequence>
<name>A0A3S4UY35_9ACTO</name>
<evidence type="ECO:0000313" key="4">
    <source>
        <dbReference type="Proteomes" id="UP000266895"/>
    </source>
</evidence>
<keyword evidence="1" id="KW-0378">Hydrolase</keyword>
<proteinExistence type="predicted"/>
<dbReference type="PANTHER" id="PTHR43053:SF3">
    <property type="entry name" value="ALPHA-GALACTOSIDASE C-RELATED"/>
    <property type="match status" value="1"/>
</dbReference>
<dbReference type="GO" id="GO:0004557">
    <property type="term" value="F:alpha-galactosidase activity"/>
    <property type="evidence" value="ECO:0007669"/>
    <property type="project" value="InterPro"/>
</dbReference>
<dbReference type="InterPro" id="IPR050985">
    <property type="entry name" value="Alpha-glycosidase_related"/>
</dbReference>
<dbReference type="EMBL" id="LR134350">
    <property type="protein sequence ID" value="VEG28810.1"/>
    <property type="molecule type" value="Genomic_DNA"/>
</dbReference>
<dbReference type="AlphaFoldDB" id="A0A3S4UY35"/>
<evidence type="ECO:0000256" key="1">
    <source>
        <dbReference type="ARBA" id="ARBA00022801"/>
    </source>
</evidence>
<protein>
    <submittedName>
        <fullName evidence="3">Alpha-galactosidase</fullName>
    </submittedName>
</protein>
<organism evidence="3 4">
    <name type="scientific">Actinomyces howellii</name>
    <dbReference type="NCBI Taxonomy" id="52771"/>
    <lineage>
        <taxon>Bacteria</taxon>
        <taxon>Bacillati</taxon>
        <taxon>Actinomycetota</taxon>
        <taxon>Actinomycetes</taxon>
        <taxon>Actinomycetales</taxon>
        <taxon>Actinomycetaceae</taxon>
        <taxon>Actinomyces</taxon>
    </lineage>
</organism>
<dbReference type="InterPro" id="IPR013785">
    <property type="entry name" value="Aldolase_TIM"/>
</dbReference>
<dbReference type="InterPro" id="IPR017853">
    <property type="entry name" value="GH"/>
</dbReference>
<dbReference type="GO" id="GO:0016052">
    <property type="term" value="P:carbohydrate catabolic process"/>
    <property type="evidence" value="ECO:0007669"/>
    <property type="project" value="InterPro"/>
</dbReference>
<dbReference type="Gene3D" id="3.20.20.70">
    <property type="entry name" value="Aldolase class I"/>
    <property type="match status" value="1"/>
</dbReference>
<evidence type="ECO:0000313" key="3">
    <source>
        <dbReference type="EMBL" id="VEG28810.1"/>
    </source>
</evidence>
<dbReference type="KEGG" id="ahw:NCTC11636_01732"/>
<dbReference type="OrthoDB" id="9758822at2"/>
<keyword evidence="2" id="KW-0326">Glycosidase</keyword>
<reference evidence="3 4" key="1">
    <citation type="submission" date="2018-12" db="EMBL/GenBank/DDBJ databases">
        <authorList>
            <consortium name="Pathogen Informatics"/>
        </authorList>
    </citation>
    <scope>NUCLEOTIDE SEQUENCE [LARGE SCALE GENOMIC DNA]</scope>
    <source>
        <strain evidence="3 4">NCTC11636</strain>
    </source>
</reference>
<dbReference type="Pfam" id="PF02065">
    <property type="entry name" value="Melibiase"/>
    <property type="match status" value="1"/>
</dbReference>
<dbReference type="Proteomes" id="UP000266895">
    <property type="component" value="Chromosome"/>
</dbReference>
<keyword evidence="4" id="KW-1185">Reference proteome</keyword>
<evidence type="ECO:0000256" key="2">
    <source>
        <dbReference type="ARBA" id="ARBA00023295"/>
    </source>
</evidence>
<dbReference type="SUPFAM" id="SSF51445">
    <property type="entry name" value="(Trans)glycosidases"/>
    <property type="match status" value="1"/>
</dbReference>
<gene>
    <name evidence="3" type="ORF">NCTC11636_01732</name>
</gene>
<dbReference type="InterPro" id="IPR002252">
    <property type="entry name" value="Glyco_hydro_36"/>
</dbReference>
<dbReference type="PANTHER" id="PTHR43053">
    <property type="entry name" value="GLYCOSIDASE FAMILY 31"/>
    <property type="match status" value="1"/>
</dbReference>
<dbReference type="CDD" id="cd14791">
    <property type="entry name" value="GH36"/>
    <property type="match status" value="1"/>
</dbReference>
<accession>A0A3S4UY35</accession>